<dbReference type="AlphaFoldDB" id="A0A0K9YNH1"/>
<sequence>MRDYEQEIARLKSQVTEATTLLAELEAEHHAYVTQCERRTVYLSSREILELLESRKGRVGSMATIKRWADQGYLGKVVDEREAFPLLVSKQGNKRFLYPREAVFRFLHEKGLLLPLYDVLDRVQIRIAEKKVSGLVTAIERYDQNFSYQVQLEATGEILSSIAEEDLFLP</sequence>
<reference evidence="3" key="2">
    <citation type="submission" date="2015-07" db="EMBL/GenBank/DDBJ databases">
        <title>MeaNS - Measles Nucleotide Surveillance Program.</title>
        <authorList>
            <person name="Tran T."/>
            <person name="Druce J."/>
        </authorList>
    </citation>
    <scope>NUCLEOTIDE SEQUENCE</scope>
    <source>
        <strain evidence="3">DSM 9887</strain>
    </source>
</reference>
<gene>
    <name evidence="3" type="ORF">ADS79_14965</name>
    <name evidence="2" type="ORF">BRE01_59830</name>
</gene>
<evidence type="ECO:0000313" key="4">
    <source>
        <dbReference type="Proteomes" id="UP000036834"/>
    </source>
</evidence>
<dbReference type="STRING" id="54915.ADS79_14965"/>
<evidence type="ECO:0000313" key="3">
    <source>
        <dbReference type="EMBL" id="KNB70264.1"/>
    </source>
</evidence>
<organism evidence="3 4">
    <name type="scientific">Brevibacillus reuszeri</name>
    <dbReference type="NCBI Taxonomy" id="54915"/>
    <lineage>
        <taxon>Bacteria</taxon>
        <taxon>Bacillati</taxon>
        <taxon>Bacillota</taxon>
        <taxon>Bacilli</taxon>
        <taxon>Bacillales</taxon>
        <taxon>Paenibacillaceae</taxon>
        <taxon>Brevibacillus</taxon>
    </lineage>
</organism>
<name>A0A0K9YNH1_9BACL</name>
<keyword evidence="5" id="KW-1185">Reference proteome</keyword>
<dbReference type="Proteomes" id="UP000036834">
    <property type="component" value="Unassembled WGS sequence"/>
</dbReference>
<keyword evidence="1" id="KW-0175">Coiled coil</keyword>
<dbReference type="EMBL" id="BJON01000028">
    <property type="protein sequence ID" value="GED72281.1"/>
    <property type="molecule type" value="Genomic_DNA"/>
</dbReference>
<dbReference type="EMBL" id="LGIQ01000009">
    <property type="protein sequence ID" value="KNB70264.1"/>
    <property type="molecule type" value="Genomic_DNA"/>
</dbReference>
<evidence type="ECO:0000313" key="5">
    <source>
        <dbReference type="Proteomes" id="UP000319578"/>
    </source>
</evidence>
<comment type="caution">
    <text evidence="3">The sequence shown here is derived from an EMBL/GenBank/DDBJ whole genome shotgun (WGS) entry which is preliminary data.</text>
</comment>
<dbReference type="RefSeq" id="WP_049739234.1">
    <property type="nucleotide sequence ID" value="NZ_BJON01000028.1"/>
</dbReference>
<reference evidence="2 5" key="3">
    <citation type="submission" date="2019-06" db="EMBL/GenBank/DDBJ databases">
        <title>Whole genome shotgun sequence of Brevibacillus reuszeri NBRC 15719.</title>
        <authorList>
            <person name="Hosoyama A."/>
            <person name="Uohara A."/>
            <person name="Ohji S."/>
            <person name="Ichikawa N."/>
        </authorList>
    </citation>
    <scope>NUCLEOTIDE SEQUENCE [LARGE SCALE GENOMIC DNA]</scope>
    <source>
        <strain evidence="2 5">NBRC 15719</strain>
    </source>
</reference>
<evidence type="ECO:0000313" key="2">
    <source>
        <dbReference type="EMBL" id="GED72281.1"/>
    </source>
</evidence>
<feature type="coiled-coil region" evidence="1">
    <location>
        <begin position="1"/>
        <end position="28"/>
    </location>
</feature>
<dbReference type="PATRIC" id="fig|54915.3.peg.1989"/>
<dbReference type="Proteomes" id="UP000319578">
    <property type="component" value="Unassembled WGS sequence"/>
</dbReference>
<protein>
    <submittedName>
        <fullName evidence="3">Uncharacterized protein</fullName>
    </submittedName>
</protein>
<accession>A0A0K9YNH1</accession>
<evidence type="ECO:0000256" key="1">
    <source>
        <dbReference type="SAM" id="Coils"/>
    </source>
</evidence>
<dbReference type="OrthoDB" id="2864841at2"/>
<proteinExistence type="predicted"/>
<reference evidence="4" key="1">
    <citation type="submission" date="2015-07" db="EMBL/GenBank/DDBJ databases">
        <title>Genome sequencing project for genomic taxonomy and phylogenomics of Bacillus-like bacteria.</title>
        <authorList>
            <person name="Liu B."/>
            <person name="Wang J."/>
            <person name="Zhu Y."/>
            <person name="Liu G."/>
            <person name="Chen Q."/>
            <person name="Chen Z."/>
            <person name="Lan J."/>
            <person name="Che J."/>
            <person name="Ge C."/>
            <person name="Shi H."/>
            <person name="Pan Z."/>
            <person name="Liu X."/>
        </authorList>
    </citation>
    <scope>NUCLEOTIDE SEQUENCE [LARGE SCALE GENOMIC DNA]</scope>
    <source>
        <strain evidence="4">DSM 9887</strain>
    </source>
</reference>